<comment type="catalytic activity">
    <reaction evidence="1">
        <text>a ribonucleoside 5'-phosphate + H2O = a ribonucleoside + phosphate</text>
        <dbReference type="Rhea" id="RHEA:12484"/>
        <dbReference type="ChEBI" id="CHEBI:15377"/>
        <dbReference type="ChEBI" id="CHEBI:18254"/>
        <dbReference type="ChEBI" id="CHEBI:43474"/>
        <dbReference type="ChEBI" id="CHEBI:58043"/>
        <dbReference type="EC" id="3.1.3.5"/>
    </reaction>
</comment>
<keyword evidence="6" id="KW-0732">Signal</keyword>
<dbReference type="PANTHER" id="PTHR30457:SF0">
    <property type="entry name" value="PHOSPHATASE, PUTATIVE (AFU_ORTHOLOGUE AFUA_4G01070)-RELATED"/>
    <property type="match status" value="1"/>
</dbReference>
<evidence type="ECO:0000256" key="3">
    <source>
        <dbReference type="ARBA" id="ARBA00012643"/>
    </source>
</evidence>
<evidence type="ECO:0000256" key="1">
    <source>
        <dbReference type="ARBA" id="ARBA00000815"/>
    </source>
</evidence>
<dbReference type="Gene3D" id="3.40.1210.10">
    <property type="entry name" value="Survival protein SurE-like phosphatase/nucleotidase"/>
    <property type="match status" value="1"/>
</dbReference>
<feature type="chain" id="PRO_5044617653" description="5'-nucleotidase" evidence="6">
    <location>
        <begin position="21"/>
        <end position="317"/>
    </location>
</feature>
<evidence type="ECO:0000313" key="11">
    <source>
        <dbReference type="Proteomes" id="UP000437862"/>
    </source>
</evidence>
<evidence type="ECO:0000313" key="9">
    <source>
        <dbReference type="EMBL" id="TWI42167.1"/>
    </source>
</evidence>
<comment type="similarity">
    <text evidence="2">Belongs to the SurE nucleotidase family.</text>
</comment>
<feature type="domain" description="Survival protein SurE-like phosphatase/nucleotidase" evidence="7">
    <location>
        <begin position="23"/>
        <end position="246"/>
    </location>
</feature>
<dbReference type="InterPro" id="IPR002828">
    <property type="entry name" value="SurE-like_Pase/nucleotidase"/>
</dbReference>
<dbReference type="Proteomes" id="UP000437862">
    <property type="component" value="Chromosome"/>
</dbReference>
<dbReference type="InterPro" id="IPR036523">
    <property type="entry name" value="SurE-like_sf"/>
</dbReference>
<evidence type="ECO:0000313" key="10">
    <source>
        <dbReference type="Proteomes" id="UP000315112"/>
    </source>
</evidence>
<feature type="signal peptide" evidence="6">
    <location>
        <begin position="1"/>
        <end position="20"/>
    </location>
</feature>
<dbReference type="RefSeq" id="WP_145881504.1">
    <property type="nucleotide sequence ID" value="NZ_CP046904.1"/>
</dbReference>
<evidence type="ECO:0000256" key="4">
    <source>
        <dbReference type="ARBA" id="ARBA00022723"/>
    </source>
</evidence>
<protein>
    <recommendedName>
        <fullName evidence="3">5'-nucleotidase</fullName>
        <ecNumber evidence="3">3.1.3.5</ecNumber>
    </recommendedName>
</protein>
<dbReference type="Proteomes" id="UP000315112">
    <property type="component" value="Unassembled WGS sequence"/>
</dbReference>
<organism evidence="9 10">
    <name type="scientific">Pseudoduganella flava</name>
    <dbReference type="NCBI Taxonomy" id="871742"/>
    <lineage>
        <taxon>Bacteria</taxon>
        <taxon>Pseudomonadati</taxon>
        <taxon>Pseudomonadota</taxon>
        <taxon>Betaproteobacteria</taxon>
        <taxon>Burkholderiales</taxon>
        <taxon>Oxalobacteraceae</taxon>
        <taxon>Telluria group</taxon>
        <taxon>Pseudoduganella</taxon>
    </lineage>
</organism>
<keyword evidence="5" id="KW-0378">Hydrolase</keyword>
<name>A0A562PCL4_9BURK</name>
<dbReference type="PANTHER" id="PTHR30457">
    <property type="entry name" value="5'-NUCLEOTIDASE SURE"/>
    <property type="match status" value="1"/>
</dbReference>
<keyword evidence="4" id="KW-0479">Metal-binding</keyword>
<reference evidence="8 11" key="3">
    <citation type="submission" date="2019-12" db="EMBL/GenBank/DDBJ databases">
        <title>Draft Genome Sequences of Six Type Strains of the Genus Massilia.</title>
        <authorList>
            <person name="Miess H."/>
            <person name="Frediansyah A."/>
            <person name="Goeker M."/>
            <person name="Gross H."/>
        </authorList>
    </citation>
    <scope>NUCLEOTIDE SEQUENCE [LARGE SCALE GENOMIC DNA]</scope>
    <source>
        <strain evidence="8 11">DSM 26639</strain>
    </source>
</reference>
<dbReference type="OrthoDB" id="9780815at2"/>
<evidence type="ECO:0000256" key="2">
    <source>
        <dbReference type="ARBA" id="ARBA00011062"/>
    </source>
</evidence>
<evidence type="ECO:0000256" key="6">
    <source>
        <dbReference type="SAM" id="SignalP"/>
    </source>
</evidence>
<evidence type="ECO:0000256" key="5">
    <source>
        <dbReference type="ARBA" id="ARBA00022801"/>
    </source>
</evidence>
<dbReference type="EC" id="3.1.3.5" evidence="3"/>
<dbReference type="AlphaFoldDB" id="A0A562PCL4"/>
<dbReference type="Pfam" id="PF01975">
    <property type="entry name" value="SurE"/>
    <property type="match status" value="1"/>
</dbReference>
<keyword evidence="11" id="KW-1185">Reference proteome</keyword>
<dbReference type="EMBL" id="VLKW01000015">
    <property type="protein sequence ID" value="TWI42167.1"/>
    <property type="molecule type" value="Genomic_DNA"/>
</dbReference>
<dbReference type="GO" id="GO:0008253">
    <property type="term" value="F:5'-nucleotidase activity"/>
    <property type="evidence" value="ECO:0007669"/>
    <property type="project" value="UniProtKB-EC"/>
</dbReference>
<proteinExistence type="inferred from homology"/>
<dbReference type="InterPro" id="IPR030048">
    <property type="entry name" value="SurE"/>
</dbReference>
<sequence>MTRHALAAAVLTLCASPAFALNILLTNDDGLTSNLKALYDELKAQGHSVVVSVPCSGQSGRGAAMVMYSTTVIVSDNDKTQIDAEKGCHNGAAALGAPAVGPFTKAGYTGGDFNYVHGTPVMATMYGLDVLAPARWGKAPDVVLSGPNEGQNVGRIVNGSGTVSNAQFAASRNIPSIALSAGTDTVDNTNLANPNSKIVAQLTTKLLKALQAKAGSGALLPTGVALNVNFPDAPNANVGWAFSRHGSYDVYGMKFSSKEPWGPTYTMGSTGATAEQAEDEGVVYKTKVAVTAMQVGFDQRAAGQQWLRLRLRDLFAQ</sequence>
<accession>A0A562PCL4</accession>
<dbReference type="SUPFAM" id="SSF64167">
    <property type="entry name" value="SurE-like"/>
    <property type="match status" value="1"/>
</dbReference>
<evidence type="ECO:0000313" key="8">
    <source>
        <dbReference type="EMBL" id="QGZ40084.1"/>
    </source>
</evidence>
<reference evidence="9 10" key="1">
    <citation type="journal article" date="2015" name="Stand. Genomic Sci.">
        <title>Genomic Encyclopedia of Bacterial and Archaeal Type Strains, Phase III: the genomes of soil and plant-associated and newly described type strains.</title>
        <authorList>
            <person name="Whitman W.B."/>
            <person name="Woyke T."/>
            <person name="Klenk H.P."/>
            <person name="Zhou Y."/>
            <person name="Lilburn T.G."/>
            <person name="Beck B.J."/>
            <person name="De Vos P."/>
            <person name="Vandamme P."/>
            <person name="Eisen J.A."/>
            <person name="Garrity G."/>
            <person name="Hugenholtz P."/>
            <person name="Kyrpides N.C."/>
        </authorList>
    </citation>
    <scope>NUCLEOTIDE SEQUENCE [LARGE SCALE GENOMIC DNA]</scope>
    <source>
        <strain evidence="9 10">CGMCC 1.10685</strain>
    </source>
</reference>
<gene>
    <name evidence="8" type="ORF">GO485_14125</name>
    <name evidence="9" type="ORF">IP92_05559</name>
</gene>
<dbReference type="GO" id="GO:0046872">
    <property type="term" value="F:metal ion binding"/>
    <property type="evidence" value="ECO:0007669"/>
    <property type="project" value="UniProtKB-KW"/>
</dbReference>
<dbReference type="EMBL" id="CP046904">
    <property type="protein sequence ID" value="QGZ40084.1"/>
    <property type="molecule type" value="Genomic_DNA"/>
</dbReference>
<reference evidence="9" key="2">
    <citation type="submission" date="2019-07" db="EMBL/GenBank/DDBJ databases">
        <authorList>
            <person name="Whitman W."/>
            <person name="Huntemann M."/>
            <person name="Clum A."/>
            <person name="Pillay M."/>
            <person name="Palaniappan K."/>
            <person name="Varghese N."/>
            <person name="Mikhailova N."/>
            <person name="Stamatis D."/>
            <person name="Reddy T."/>
            <person name="Daum C."/>
            <person name="Shapiro N."/>
            <person name="Ivanova N."/>
            <person name="Kyrpides N."/>
            <person name="Woyke T."/>
        </authorList>
    </citation>
    <scope>NUCLEOTIDE SEQUENCE</scope>
    <source>
        <strain evidence="9">CGMCC 1.10685</strain>
    </source>
</reference>
<evidence type="ECO:0000259" key="7">
    <source>
        <dbReference type="Pfam" id="PF01975"/>
    </source>
</evidence>